<evidence type="ECO:0000313" key="6">
    <source>
        <dbReference type="Proteomes" id="UP000233786"/>
    </source>
</evidence>
<dbReference type="InterPro" id="IPR018114">
    <property type="entry name" value="TRYPSIN_HIS"/>
</dbReference>
<keyword evidence="3" id="KW-0378">Hydrolase</keyword>
<dbReference type="InterPro" id="IPR001314">
    <property type="entry name" value="Peptidase_S1A"/>
</dbReference>
<dbReference type="InterPro" id="IPR009003">
    <property type="entry name" value="Peptidase_S1_PA"/>
</dbReference>
<evidence type="ECO:0000313" key="5">
    <source>
        <dbReference type="EMBL" id="PKW19532.1"/>
    </source>
</evidence>
<name>A0A2N3Y9C6_SACSN</name>
<dbReference type="Proteomes" id="UP000233786">
    <property type="component" value="Unassembled WGS sequence"/>
</dbReference>
<organism evidence="5 6">
    <name type="scientific">Saccharopolyspora spinosa</name>
    <dbReference type="NCBI Taxonomy" id="60894"/>
    <lineage>
        <taxon>Bacteria</taxon>
        <taxon>Bacillati</taxon>
        <taxon>Actinomycetota</taxon>
        <taxon>Actinomycetes</taxon>
        <taxon>Pseudonocardiales</taxon>
        <taxon>Pseudonocardiaceae</taxon>
        <taxon>Saccharopolyspora</taxon>
    </lineage>
</organism>
<dbReference type="Gene3D" id="2.40.10.10">
    <property type="entry name" value="Trypsin-like serine proteases"/>
    <property type="match status" value="1"/>
</dbReference>
<keyword evidence="3" id="KW-0720">Serine protease</keyword>
<dbReference type="GO" id="GO:0004252">
    <property type="term" value="F:serine-type endopeptidase activity"/>
    <property type="evidence" value="ECO:0007669"/>
    <property type="project" value="InterPro"/>
</dbReference>
<keyword evidence="2" id="KW-1015">Disulfide bond</keyword>
<keyword evidence="6" id="KW-1185">Reference proteome</keyword>
<dbReference type="STRING" id="994479.GCA_000194155_00451"/>
<dbReference type="FunFam" id="2.40.10.10:FF:000002">
    <property type="entry name" value="Transmembrane protease serine"/>
    <property type="match status" value="1"/>
</dbReference>
<evidence type="ECO:0000259" key="4">
    <source>
        <dbReference type="PROSITE" id="PS50240"/>
    </source>
</evidence>
<dbReference type="InterPro" id="IPR050430">
    <property type="entry name" value="Peptidase_S1"/>
</dbReference>
<dbReference type="CDD" id="cd00190">
    <property type="entry name" value="Tryp_SPc"/>
    <property type="match status" value="1"/>
</dbReference>
<dbReference type="PROSITE" id="PS00134">
    <property type="entry name" value="TRYPSIN_HIS"/>
    <property type="match status" value="1"/>
</dbReference>
<dbReference type="EMBL" id="PJNB01000001">
    <property type="protein sequence ID" value="PKW19532.1"/>
    <property type="molecule type" value="Genomic_DNA"/>
</dbReference>
<evidence type="ECO:0000256" key="2">
    <source>
        <dbReference type="ARBA" id="ARBA00023157"/>
    </source>
</evidence>
<dbReference type="Pfam" id="PF00089">
    <property type="entry name" value="Trypsin"/>
    <property type="match status" value="1"/>
</dbReference>
<accession>A0A2N3Y9C6</accession>
<dbReference type="PRINTS" id="PR00722">
    <property type="entry name" value="CHYMOTRYPSIN"/>
</dbReference>
<gene>
    <name evidence="5" type="ORF">A8926_7706</name>
</gene>
<proteinExistence type="inferred from homology"/>
<dbReference type="AlphaFoldDB" id="A0A2N3Y9C6"/>
<dbReference type="InterPro" id="IPR043504">
    <property type="entry name" value="Peptidase_S1_PA_chymotrypsin"/>
</dbReference>
<dbReference type="PROSITE" id="PS50240">
    <property type="entry name" value="TRYPSIN_DOM"/>
    <property type="match status" value="1"/>
</dbReference>
<dbReference type="InterPro" id="IPR033116">
    <property type="entry name" value="TRYPSIN_SER"/>
</dbReference>
<dbReference type="GO" id="GO:0006508">
    <property type="term" value="P:proteolysis"/>
    <property type="evidence" value="ECO:0007669"/>
    <property type="project" value="UniProtKB-KW"/>
</dbReference>
<sequence length="275" mass="28554">MGCGSERSTGTARKGALLRLVVTGAVTALAGLHPVAASAEGHPEARVLGGSETSTEDAPWAVAVTDDHGRQFCGGTLVSPIKVITAAHCTMDPTTGTRRPPEGLRAIAGRTDLHTERGVVGEIESIWVHPGFKDYTRGDDVAVLTLRAPMPQHPLNVVGPGETAPYQPGAVARVYGWGRTRESGPPSNTLRSVDVPVTTDETCRTAYPNYDARSMFCAGVPEGGMDACAGDSGGPIVADNRLIGVVSYGTGCGRPNTPGVYTRLSSYAADLSAEL</sequence>
<dbReference type="PANTHER" id="PTHR24276">
    <property type="entry name" value="POLYSERASE-RELATED"/>
    <property type="match status" value="1"/>
</dbReference>
<reference evidence="5" key="1">
    <citation type="submission" date="2017-12" db="EMBL/GenBank/DDBJ databases">
        <title>Sequencing the genomes of 1000 Actinobacteria strains.</title>
        <authorList>
            <person name="Klenk H.-P."/>
        </authorList>
    </citation>
    <scope>NUCLEOTIDE SEQUENCE [LARGE SCALE GENOMIC DNA]</scope>
    <source>
        <strain evidence="5">DSM 44228</strain>
    </source>
</reference>
<keyword evidence="3" id="KW-0645">Protease</keyword>
<comment type="caution">
    <text evidence="5">The sequence shown here is derived from an EMBL/GenBank/DDBJ whole genome shotgun (WGS) entry which is preliminary data.</text>
</comment>
<comment type="similarity">
    <text evidence="1">Belongs to the peptidase S1 family.</text>
</comment>
<evidence type="ECO:0000256" key="1">
    <source>
        <dbReference type="ARBA" id="ARBA00007664"/>
    </source>
</evidence>
<dbReference type="OrthoDB" id="1496095at2"/>
<evidence type="ECO:0000256" key="3">
    <source>
        <dbReference type="RuleBase" id="RU363034"/>
    </source>
</evidence>
<feature type="domain" description="Peptidase S1" evidence="4">
    <location>
        <begin position="47"/>
        <end position="275"/>
    </location>
</feature>
<protein>
    <submittedName>
        <fullName evidence="5">Trypsin</fullName>
    </submittedName>
</protein>
<dbReference type="SMART" id="SM00020">
    <property type="entry name" value="Tryp_SPc"/>
    <property type="match status" value="1"/>
</dbReference>
<dbReference type="RefSeq" id="WP_010306149.1">
    <property type="nucleotide sequence ID" value="NZ_CP061007.1"/>
</dbReference>
<dbReference type="SUPFAM" id="SSF50494">
    <property type="entry name" value="Trypsin-like serine proteases"/>
    <property type="match status" value="1"/>
</dbReference>
<dbReference type="InterPro" id="IPR001254">
    <property type="entry name" value="Trypsin_dom"/>
</dbReference>
<dbReference type="PANTHER" id="PTHR24276:SF98">
    <property type="entry name" value="FI18310P1-RELATED"/>
    <property type="match status" value="1"/>
</dbReference>
<dbReference type="PROSITE" id="PS00135">
    <property type="entry name" value="TRYPSIN_SER"/>
    <property type="match status" value="1"/>
</dbReference>